<dbReference type="STRING" id="101127.A0A1X2G3U2"/>
<name>A0A1X2G3U2_9FUNG</name>
<dbReference type="AlphaFoldDB" id="A0A1X2G3U2"/>
<keyword evidence="2" id="KW-1133">Transmembrane helix</keyword>
<keyword evidence="4" id="KW-1185">Reference proteome</keyword>
<evidence type="ECO:0000313" key="4">
    <source>
        <dbReference type="Proteomes" id="UP000242146"/>
    </source>
</evidence>
<accession>A0A1X2G3U2</accession>
<dbReference type="Proteomes" id="UP000242146">
    <property type="component" value="Unassembled WGS sequence"/>
</dbReference>
<organism evidence="3 4">
    <name type="scientific">Hesseltinella vesiculosa</name>
    <dbReference type="NCBI Taxonomy" id="101127"/>
    <lineage>
        <taxon>Eukaryota</taxon>
        <taxon>Fungi</taxon>
        <taxon>Fungi incertae sedis</taxon>
        <taxon>Mucoromycota</taxon>
        <taxon>Mucoromycotina</taxon>
        <taxon>Mucoromycetes</taxon>
        <taxon>Mucorales</taxon>
        <taxon>Cunninghamellaceae</taxon>
        <taxon>Hesseltinella</taxon>
    </lineage>
</organism>
<evidence type="ECO:0000313" key="3">
    <source>
        <dbReference type="EMBL" id="ORX44088.1"/>
    </source>
</evidence>
<dbReference type="GO" id="GO:0016020">
    <property type="term" value="C:membrane"/>
    <property type="evidence" value="ECO:0007669"/>
    <property type="project" value="GOC"/>
</dbReference>
<sequence>MDGGREWKDNEGWVLEKNRFFRLFPRQDRMVEQYTSGNHDIGISTGIQRSVYERFRRSFGPLSAIHPLAHNHSLVVLDTVALTSADELIRLEALQVLAQWHPQSAASLTPDSAAQQTMLVSHVPLYRPDQTSCGPLRTQSRPSIYQRYGYQYQNLLEAPLTTKLLEFVQPDLVFSGDDHDFCQVTHDYRGTGAKQRQATEYTVPTFSMAQGVRRPGYMLVQAMPDQLAPQLCWLPDQLRIYMVYGWAALATLLCLLGSRFWAGHDRTNRAVRLDRLKRDDDDADDVLPTANPASSSAQPIPKQPHMALFLSTARDLQQVAIVAVPFYIFCILCL</sequence>
<dbReference type="OrthoDB" id="5977743at2759"/>
<dbReference type="InterPro" id="IPR029052">
    <property type="entry name" value="Metallo-depent_PP-like"/>
</dbReference>
<dbReference type="PANTHER" id="PTHR13315:SF4">
    <property type="entry name" value="METALLOPHOSPHOESTERASE, ISOFORM E"/>
    <property type="match status" value="1"/>
</dbReference>
<dbReference type="Gene3D" id="3.60.21.10">
    <property type="match status" value="1"/>
</dbReference>
<dbReference type="GO" id="GO:0005783">
    <property type="term" value="C:endoplasmic reticulum"/>
    <property type="evidence" value="ECO:0007669"/>
    <property type="project" value="TreeGrafter"/>
</dbReference>
<dbReference type="InterPro" id="IPR033308">
    <property type="entry name" value="PGAP5/Cdc1/Ted1"/>
</dbReference>
<dbReference type="EMBL" id="MCGT01000050">
    <property type="protein sequence ID" value="ORX44088.1"/>
    <property type="molecule type" value="Genomic_DNA"/>
</dbReference>
<dbReference type="PANTHER" id="PTHR13315">
    <property type="entry name" value="METALLO PHOSPHOESTERASE RELATED"/>
    <property type="match status" value="1"/>
</dbReference>
<protein>
    <recommendedName>
        <fullName evidence="5">Calcineurin-like phosphoesterase domain-containing protein</fullName>
    </recommendedName>
</protein>
<dbReference type="GO" id="GO:0006506">
    <property type="term" value="P:GPI anchor biosynthetic process"/>
    <property type="evidence" value="ECO:0007669"/>
    <property type="project" value="InterPro"/>
</dbReference>
<reference evidence="3 4" key="1">
    <citation type="submission" date="2016-07" db="EMBL/GenBank/DDBJ databases">
        <title>Pervasive Adenine N6-methylation of Active Genes in Fungi.</title>
        <authorList>
            <consortium name="DOE Joint Genome Institute"/>
            <person name="Mondo S.J."/>
            <person name="Dannebaum R.O."/>
            <person name="Kuo R.C."/>
            <person name="Labutti K."/>
            <person name="Haridas S."/>
            <person name="Kuo A."/>
            <person name="Salamov A."/>
            <person name="Ahrendt S.R."/>
            <person name="Lipzen A."/>
            <person name="Sullivan W."/>
            <person name="Andreopoulos W.B."/>
            <person name="Clum A."/>
            <person name="Lindquist E."/>
            <person name="Daum C."/>
            <person name="Ramamoorthy G.K."/>
            <person name="Gryganskyi A."/>
            <person name="Culley D."/>
            <person name="Magnuson J.K."/>
            <person name="James T.Y."/>
            <person name="O'Malley M.A."/>
            <person name="Stajich J.E."/>
            <person name="Spatafora J.W."/>
            <person name="Visel A."/>
            <person name="Grigoriev I.V."/>
        </authorList>
    </citation>
    <scope>NUCLEOTIDE SEQUENCE [LARGE SCALE GENOMIC DNA]</scope>
    <source>
        <strain evidence="3 4">NRRL 3301</strain>
    </source>
</reference>
<proteinExistence type="predicted"/>
<keyword evidence="2" id="KW-0812">Transmembrane</keyword>
<evidence type="ECO:0000256" key="1">
    <source>
        <dbReference type="ARBA" id="ARBA00023136"/>
    </source>
</evidence>
<feature type="transmembrane region" description="Helical" evidence="2">
    <location>
        <begin position="241"/>
        <end position="262"/>
    </location>
</feature>
<evidence type="ECO:0008006" key="5">
    <source>
        <dbReference type="Google" id="ProtNLM"/>
    </source>
</evidence>
<evidence type="ECO:0000256" key="2">
    <source>
        <dbReference type="SAM" id="Phobius"/>
    </source>
</evidence>
<comment type="caution">
    <text evidence="3">The sequence shown here is derived from an EMBL/GenBank/DDBJ whole genome shotgun (WGS) entry which is preliminary data.</text>
</comment>
<gene>
    <name evidence="3" type="ORF">DM01DRAFT_1340498</name>
</gene>
<dbReference type="SUPFAM" id="SSF56300">
    <property type="entry name" value="Metallo-dependent phosphatases"/>
    <property type="match status" value="1"/>
</dbReference>
<keyword evidence="1 2" id="KW-0472">Membrane</keyword>